<name>A0ABU8E180_9ACTN</name>
<comment type="caution">
    <text evidence="2">The sequence shown here is derived from an EMBL/GenBank/DDBJ whole genome shotgun (WGS) entry which is preliminary data.</text>
</comment>
<reference evidence="2 3" key="1">
    <citation type="submission" date="2024-03" db="EMBL/GenBank/DDBJ databases">
        <title>Draft genome sequence of Klenkia terrae.</title>
        <authorList>
            <person name="Duangmal K."/>
            <person name="Chantavorakit T."/>
        </authorList>
    </citation>
    <scope>NUCLEOTIDE SEQUENCE [LARGE SCALE GENOMIC DNA]</scope>
    <source>
        <strain evidence="2 3">JCM 17786</strain>
    </source>
</reference>
<organism evidence="2 3">
    <name type="scientific">Klenkia terrae</name>
    <dbReference type="NCBI Taxonomy" id="1052259"/>
    <lineage>
        <taxon>Bacteria</taxon>
        <taxon>Bacillati</taxon>
        <taxon>Actinomycetota</taxon>
        <taxon>Actinomycetes</taxon>
        <taxon>Geodermatophilales</taxon>
        <taxon>Geodermatophilaceae</taxon>
        <taxon>Klenkia</taxon>
    </lineage>
</organism>
<evidence type="ECO:0000256" key="1">
    <source>
        <dbReference type="SAM" id="MobiDB-lite"/>
    </source>
</evidence>
<accession>A0ABU8E180</accession>
<dbReference type="Proteomes" id="UP001373496">
    <property type="component" value="Unassembled WGS sequence"/>
</dbReference>
<gene>
    <name evidence="2" type="ORF">UXQ13_02970</name>
</gene>
<sequence length="59" mass="5878">MAGLGDKAKDFLGSDKGEKASDGALDKGADFAEGKAGGHADQIAKGRDAADSKIGDEGR</sequence>
<proteinExistence type="predicted"/>
<dbReference type="Pfam" id="PF14013">
    <property type="entry name" value="MT0933_antitox"/>
    <property type="match status" value="1"/>
</dbReference>
<evidence type="ECO:0000313" key="2">
    <source>
        <dbReference type="EMBL" id="MEI4277416.1"/>
    </source>
</evidence>
<dbReference type="InterPro" id="IPR028037">
    <property type="entry name" value="Antitoxin_Rv0909/MT0933"/>
</dbReference>
<dbReference type="EMBL" id="JBAPLV010000002">
    <property type="protein sequence ID" value="MEI4277416.1"/>
    <property type="molecule type" value="Genomic_DNA"/>
</dbReference>
<dbReference type="RefSeq" id="WP_225232714.1">
    <property type="nucleotide sequence ID" value="NZ_JBAPLV010000002.1"/>
</dbReference>
<feature type="region of interest" description="Disordered" evidence="1">
    <location>
        <begin position="1"/>
        <end position="59"/>
    </location>
</feature>
<protein>
    <submittedName>
        <fullName evidence="2">Rv0909 family putative TA system antitoxin</fullName>
    </submittedName>
</protein>
<evidence type="ECO:0000313" key="3">
    <source>
        <dbReference type="Proteomes" id="UP001373496"/>
    </source>
</evidence>
<keyword evidence="3" id="KW-1185">Reference proteome</keyword>